<dbReference type="Gene3D" id="3.40.50.300">
    <property type="entry name" value="P-loop containing nucleotide triphosphate hydrolases"/>
    <property type="match status" value="1"/>
</dbReference>
<gene>
    <name evidence="13" type="ORF">BU057_14740</name>
</gene>
<proteinExistence type="inferred from homology"/>
<evidence type="ECO:0000256" key="5">
    <source>
        <dbReference type="ARBA" id="ARBA00022741"/>
    </source>
</evidence>
<feature type="non-terminal residue" evidence="13">
    <location>
        <position position="1"/>
    </location>
</feature>
<dbReference type="PANTHER" id="PTHR30612:SF0">
    <property type="entry name" value="CHLOROPLAST PROTEIN-TRANSPORTING ATPASE"/>
    <property type="match status" value="1"/>
</dbReference>
<dbReference type="SUPFAM" id="SSF81886">
    <property type="entry name" value="Helical scaffold and wing domains of SecA"/>
    <property type="match status" value="1"/>
</dbReference>
<feature type="region of interest" description="Disordered" evidence="11">
    <location>
        <begin position="1"/>
        <end position="28"/>
    </location>
</feature>
<keyword evidence="7" id="KW-0653">Protein transport</keyword>
<evidence type="ECO:0000256" key="9">
    <source>
        <dbReference type="ARBA" id="ARBA00023010"/>
    </source>
</evidence>
<keyword evidence="4" id="KW-1003">Cell membrane</keyword>
<evidence type="ECO:0000259" key="12">
    <source>
        <dbReference type="PROSITE" id="PS51196"/>
    </source>
</evidence>
<keyword evidence="6" id="KW-0067">ATP-binding</keyword>
<dbReference type="Gene3D" id="1.10.3060.10">
    <property type="entry name" value="Helical scaffold and wing domains of SecA"/>
    <property type="match status" value="1"/>
</dbReference>
<evidence type="ECO:0000256" key="7">
    <source>
        <dbReference type="ARBA" id="ARBA00022927"/>
    </source>
</evidence>
<dbReference type="PANTHER" id="PTHR30612">
    <property type="entry name" value="SECA INNER MEMBRANE COMPONENT OF SEC PROTEIN SECRETION SYSTEM"/>
    <property type="match status" value="1"/>
</dbReference>
<dbReference type="InterPro" id="IPR000185">
    <property type="entry name" value="SecA"/>
</dbReference>
<protein>
    <submittedName>
        <fullName evidence="13">Preprotein translocase subunit SecA</fullName>
    </submittedName>
</protein>
<reference evidence="13 14" key="1">
    <citation type="journal article" date="2016" name="Front. Microbiol.">
        <title>Comprehensive Phylogenetic Analysis of Bovine Non-aureus Staphylococci Species Based on Whole-Genome Sequencing.</title>
        <authorList>
            <person name="Naushad S."/>
            <person name="Barkema H.W."/>
            <person name="Luby C."/>
            <person name="Condas L.A."/>
            <person name="Nobrega D.B."/>
            <person name="Carson D.A."/>
            <person name="De Buck J."/>
        </authorList>
    </citation>
    <scope>NUCLEOTIDE SEQUENCE [LARGE SCALE GENOMIC DNA]</scope>
    <source>
        <strain evidence="13 14">SNUC 1084</strain>
    </source>
</reference>
<organism evidence="13 14">
    <name type="scientific">Staphylococcus succinus</name>
    <dbReference type="NCBI Taxonomy" id="61015"/>
    <lineage>
        <taxon>Bacteria</taxon>
        <taxon>Bacillati</taxon>
        <taxon>Bacillota</taxon>
        <taxon>Bacilli</taxon>
        <taxon>Bacillales</taxon>
        <taxon>Staphylococcaceae</taxon>
        <taxon>Staphylococcus</taxon>
    </lineage>
</organism>
<evidence type="ECO:0000256" key="3">
    <source>
        <dbReference type="ARBA" id="ARBA00022448"/>
    </source>
</evidence>
<evidence type="ECO:0000313" key="14">
    <source>
        <dbReference type="Proteomes" id="UP000240859"/>
    </source>
</evidence>
<dbReference type="Proteomes" id="UP000240859">
    <property type="component" value="Unassembled WGS sequence"/>
</dbReference>
<evidence type="ECO:0000313" key="13">
    <source>
        <dbReference type="EMBL" id="PTI60986.1"/>
    </source>
</evidence>
<evidence type="ECO:0000256" key="8">
    <source>
        <dbReference type="ARBA" id="ARBA00022967"/>
    </source>
</evidence>
<keyword evidence="8" id="KW-1278">Translocase</keyword>
<feature type="domain" description="SecA family profile" evidence="12">
    <location>
        <begin position="1"/>
        <end position="64"/>
    </location>
</feature>
<dbReference type="InterPro" id="IPR011116">
    <property type="entry name" value="SecA_Wing/Scaffold"/>
</dbReference>
<dbReference type="SUPFAM" id="SSF52540">
    <property type="entry name" value="P-loop containing nucleoside triphosphate hydrolases"/>
    <property type="match status" value="1"/>
</dbReference>
<name>A0ABX5IIL7_9STAP</name>
<dbReference type="InterPro" id="IPR036266">
    <property type="entry name" value="SecA_Wing/Scaffold_sf"/>
</dbReference>
<dbReference type="Pfam" id="PF21090">
    <property type="entry name" value="P-loop_SecA"/>
    <property type="match status" value="1"/>
</dbReference>
<accession>A0ABX5IIL7</accession>
<evidence type="ECO:0000256" key="11">
    <source>
        <dbReference type="SAM" id="MobiDB-lite"/>
    </source>
</evidence>
<comment type="subcellular location">
    <subcellularLocation>
        <location evidence="1">Membrane</location>
        <topology evidence="1">Peripheral membrane protein</topology>
    </subcellularLocation>
</comment>
<dbReference type="InterPro" id="IPR044722">
    <property type="entry name" value="SecA_SF2_C"/>
</dbReference>
<comment type="caution">
    <text evidence="13">The sequence shown here is derived from an EMBL/GenBank/DDBJ whole genome shotgun (WGS) entry which is preliminary data.</text>
</comment>
<dbReference type="Pfam" id="PF07516">
    <property type="entry name" value="SecA_SW"/>
    <property type="match status" value="1"/>
</dbReference>
<dbReference type="EMBL" id="PZFR01000356">
    <property type="protein sequence ID" value="PTI60986.1"/>
    <property type="molecule type" value="Genomic_DNA"/>
</dbReference>
<keyword evidence="3" id="KW-0813">Transport</keyword>
<feature type="non-terminal residue" evidence="13">
    <location>
        <position position="215"/>
    </location>
</feature>
<evidence type="ECO:0000256" key="6">
    <source>
        <dbReference type="ARBA" id="ARBA00022840"/>
    </source>
</evidence>
<evidence type="ECO:0000256" key="10">
    <source>
        <dbReference type="ARBA" id="ARBA00023136"/>
    </source>
</evidence>
<evidence type="ECO:0000256" key="1">
    <source>
        <dbReference type="ARBA" id="ARBA00004170"/>
    </source>
</evidence>
<dbReference type="PROSITE" id="PS51196">
    <property type="entry name" value="SECA_MOTOR_DEAD"/>
    <property type="match status" value="1"/>
</dbReference>
<dbReference type="InterPro" id="IPR014018">
    <property type="entry name" value="SecA_motor_DEAD"/>
</dbReference>
<keyword evidence="14" id="KW-1185">Reference proteome</keyword>
<evidence type="ECO:0000256" key="4">
    <source>
        <dbReference type="ARBA" id="ARBA00022475"/>
    </source>
</evidence>
<sequence length="215" mass="25313">VIGTERHESRRIDDQLRGRSGRQGDRGDSRFYLSLQDELMVRFGSERLQSMMNRLGMDDSTPIESKMVSRAVESAQKRVEGNNFDARKRVLEYDDVLRKQREIIYTERNRIIDSDASGELVNAMLRSTLERSVHYHVNDEDDEPDYEPFINYVDDVFLNEGDLKEEEIKGKDKEDIFDVVWSKVEVGLKDQKEKIGSQFDEFERMILLRSIDNHW</sequence>
<keyword evidence="10" id="KW-0472">Membrane</keyword>
<dbReference type="InterPro" id="IPR027417">
    <property type="entry name" value="P-loop_NTPase"/>
</dbReference>
<keyword evidence="9" id="KW-0811">Translocation</keyword>
<evidence type="ECO:0000256" key="2">
    <source>
        <dbReference type="ARBA" id="ARBA00007650"/>
    </source>
</evidence>
<comment type="similarity">
    <text evidence="2">Belongs to the SecA family.</text>
</comment>
<keyword evidence="5" id="KW-0547">Nucleotide-binding</keyword>